<evidence type="ECO:0000313" key="2">
    <source>
        <dbReference type="EMBL" id="GIG16760.1"/>
    </source>
</evidence>
<gene>
    <name evidence="2" type="ORF">Cme02nite_50920</name>
</gene>
<protein>
    <recommendedName>
        <fullName evidence="1">Transposase IS204/IS1001/IS1096/IS1165 zinc-finger domain-containing protein</fullName>
    </recommendedName>
</protein>
<dbReference type="AlphaFoldDB" id="A0A8J3LE14"/>
<sequence length="87" mass="9600">MFAGLAPLVLEEVVDIGAWIRIRALTRAHALPCPDCGAASGRVHDYHERTVNDVCVDARRVTIAATVRRLVCPTNGCRRTFREKITA</sequence>
<feature type="domain" description="Transposase IS204/IS1001/IS1096/IS1165 zinc-finger" evidence="1">
    <location>
        <begin position="33"/>
        <end position="74"/>
    </location>
</feature>
<dbReference type="Pfam" id="PF14690">
    <property type="entry name" value="Zn_ribbon_ISL3"/>
    <property type="match status" value="1"/>
</dbReference>
<evidence type="ECO:0000313" key="3">
    <source>
        <dbReference type="Proteomes" id="UP000660339"/>
    </source>
</evidence>
<keyword evidence="3" id="KW-1185">Reference proteome</keyword>
<dbReference type="Proteomes" id="UP000660339">
    <property type="component" value="Unassembled WGS sequence"/>
</dbReference>
<dbReference type="EMBL" id="BONJ01000028">
    <property type="protein sequence ID" value="GIG16760.1"/>
    <property type="molecule type" value="Genomic_DNA"/>
</dbReference>
<comment type="caution">
    <text evidence="2">The sequence shown here is derived from an EMBL/GenBank/DDBJ whole genome shotgun (WGS) entry which is preliminary data.</text>
</comment>
<dbReference type="PANTHER" id="PTHR33498">
    <property type="entry name" value="TRANSPOSASE FOR INSERTION SEQUENCE ELEMENT IS1557"/>
    <property type="match status" value="1"/>
</dbReference>
<reference evidence="2" key="1">
    <citation type="submission" date="2021-01" db="EMBL/GenBank/DDBJ databases">
        <title>Whole genome shotgun sequence of Catellatospora methionotrophica NBRC 14553.</title>
        <authorList>
            <person name="Komaki H."/>
            <person name="Tamura T."/>
        </authorList>
    </citation>
    <scope>NUCLEOTIDE SEQUENCE</scope>
    <source>
        <strain evidence="2">NBRC 14553</strain>
    </source>
</reference>
<name>A0A8J3LE14_9ACTN</name>
<dbReference type="PANTHER" id="PTHR33498:SF1">
    <property type="entry name" value="TRANSPOSASE FOR INSERTION SEQUENCE ELEMENT IS1557"/>
    <property type="match status" value="1"/>
</dbReference>
<organism evidence="2 3">
    <name type="scientific">Catellatospora methionotrophica</name>
    <dbReference type="NCBI Taxonomy" id="121620"/>
    <lineage>
        <taxon>Bacteria</taxon>
        <taxon>Bacillati</taxon>
        <taxon>Actinomycetota</taxon>
        <taxon>Actinomycetes</taxon>
        <taxon>Micromonosporales</taxon>
        <taxon>Micromonosporaceae</taxon>
        <taxon>Catellatospora</taxon>
    </lineage>
</organism>
<proteinExistence type="predicted"/>
<dbReference type="InterPro" id="IPR029261">
    <property type="entry name" value="Transposase_Znf"/>
</dbReference>
<evidence type="ECO:0000259" key="1">
    <source>
        <dbReference type="Pfam" id="PF14690"/>
    </source>
</evidence>
<accession>A0A8J3LE14</accession>
<dbReference type="InterPro" id="IPR047951">
    <property type="entry name" value="Transpos_ISL3"/>
</dbReference>